<dbReference type="OrthoDB" id="3176171at2759"/>
<dbReference type="SMART" id="SM00129">
    <property type="entry name" value="KISc"/>
    <property type="match status" value="1"/>
</dbReference>
<evidence type="ECO:0000256" key="4">
    <source>
        <dbReference type="RuleBase" id="RU000394"/>
    </source>
</evidence>
<dbReference type="PRINTS" id="PR00380">
    <property type="entry name" value="KINESINHEAVY"/>
</dbReference>
<feature type="domain" description="Kinesin motor" evidence="5">
    <location>
        <begin position="8"/>
        <end position="312"/>
    </location>
</feature>
<evidence type="ECO:0000256" key="1">
    <source>
        <dbReference type="ARBA" id="ARBA00022741"/>
    </source>
</evidence>
<evidence type="ECO:0000313" key="7">
    <source>
        <dbReference type="Proteomes" id="UP000192639"/>
    </source>
</evidence>
<keyword evidence="1 3" id="KW-0547">Nucleotide-binding</keyword>
<organism evidence="6 7">
    <name type="scientific">Enterospora canceri</name>
    <dbReference type="NCBI Taxonomy" id="1081671"/>
    <lineage>
        <taxon>Eukaryota</taxon>
        <taxon>Fungi</taxon>
        <taxon>Fungi incertae sedis</taxon>
        <taxon>Microsporidia</taxon>
        <taxon>Enterocytozoonidae</taxon>
        <taxon>Enterospora</taxon>
    </lineage>
</organism>
<dbReference type="PANTHER" id="PTHR47969:SF29">
    <property type="entry name" value="KINESIN-LIKE PROTEIN"/>
    <property type="match status" value="1"/>
</dbReference>
<dbReference type="InterPro" id="IPR027640">
    <property type="entry name" value="Kinesin-like_fam"/>
</dbReference>
<dbReference type="GO" id="GO:0005875">
    <property type="term" value="C:microtubule associated complex"/>
    <property type="evidence" value="ECO:0007669"/>
    <property type="project" value="TreeGrafter"/>
</dbReference>
<keyword evidence="2 3" id="KW-0067">ATP-binding</keyword>
<name>A0A1Y1S9P3_9MICR</name>
<evidence type="ECO:0000256" key="2">
    <source>
        <dbReference type="ARBA" id="ARBA00022840"/>
    </source>
</evidence>
<accession>A0A1Y1S9P3</accession>
<dbReference type="EMBL" id="LWDP01000002">
    <property type="protein sequence ID" value="ORD95141.1"/>
    <property type="molecule type" value="Genomic_DNA"/>
</dbReference>
<sequence length="320" mass="36184">MQAKNNENITTFCRINDKNKRTSPIRTSNNSITVGNKEYKVDFMLNKKSQSDVFEIFKECISTNVESGYNCTVFAYGQTGSGKTYTIQGEMNNEGLVLRTLRFLHTKYKNLKISFLEIYNEELVDLSQIDSTQLNLREDKSGCVLVDGINLLDSASFAESESFYLNGIVNRKTSSTSCNEKSSRSHSIFTVYLEQEIDLISDKVRIKTSKLTFVDLAGSERLKEVENEKANSTKIFKETTTINKSLMNLGIVVNCLEQRAARHVPYRDSKLTFLLKDSLGGNSKLCIIGNISLCNQPDTTNTLQFLERIKLITNNPTVNY</sequence>
<keyword evidence="4" id="KW-0493">Microtubule</keyword>
<evidence type="ECO:0000259" key="5">
    <source>
        <dbReference type="PROSITE" id="PS50067"/>
    </source>
</evidence>
<dbReference type="PANTHER" id="PTHR47969">
    <property type="entry name" value="CHROMOSOME-ASSOCIATED KINESIN KIF4A-RELATED"/>
    <property type="match status" value="1"/>
</dbReference>
<dbReference type="InterPro" id="IPR019821">
    <property type="entry name" value="Kinesin_motor_CS"/>
</dbReference>
<dbReference type="GO" id="GO:0051231">
    <property type="term" value="P:spindle elongation"/>
    <property type="evidence" value="ECO:0007669"/>
    <property type="project" value="TreeGrafter"/>
</dbReference>
<dbReference type="GO" id="GO:0008017">
    <property type="term" value="F:microtubule binding"/>
    <property type="evidence" value="ECO:0007669"/>
    <property type="project" value="InterPro"/>
</dbReference>
<evidence type="ECO:0000256" key="3">
    <source>
        <dbReference type="PROSITE-ProRule" id="PRU00283"/>
    </source>
</evidence>
<feature type="non-terminal residue" evidence="6">
    <location>
        <position position="320"/>
    </location>
</feature>
<dbReference type="InterPro" id="IPR036961">
    <property type="entry name" value="Kinesin_motor_dom_sf"/>
</dbReference>
<reference evidence="6 7" key="1">
    <citation type="journal article" date="2017" name="Environ. Microbiol.">
        <title>Decay of the glycolytic pathway and adaptation to intranuclear parasitism within Enterocytozoonidae microsporidia.</title>
        <authorList>
            <person name="Wiredu Boakye D."/>
            <person name="Jaroenlak P."/>
            <person name="Prachumwat A."/>
            <person name="Williams T.A."/>
            <person name="Bateman K.S."/>
            <person name="Itsathitphaisarn O."/>
            <person name="Sritunyalucksana K."/>
            <person name="Paszkiewicz K.H."/>
            <person name="Moore K.A."/>
            <person name="Stentiford G.D."/>
            <person name="Williams B.A."/>
        </authorList>
    </citation>
    <scope>NUCLEOTIDE SEQUENCE [LARGE SCALE GENOMIC DNA]</scope>
    <source>
        <strain evidence="6 7">GB1</strain>
    </source>
</reference>
<keyword evidence="7" id="KW-1185">Reference proteome</keyword>
<evidence type="ECO:0000313" key="6">
    <source>
        <dbReference type="EMBL" id="ORD95141.1"/>
    </source>
</evidence>
<comment type="caution">
    <text evidence="6">The sequence shown here is derived from an EMBL/GenBank/DDBJ whole genome shotgun (WGS) entry which is preliminary data.</text>
</comment>
<keyword evidence="3 4" id="KW-0505">Motor protein</keyword>
<comment type="similarity">
    <text evidence="3 4">Belongs to the TRAFAC class myosin-kinesin ATPase superfamily. Kinesin family.</text>
</comment>
<dbReference type="PROSITE" id="PS00411">
    <property type="entry name" value="KINESIN_MOTOR_1"/>
    <property type="match status" value="1"/>
</dbReference>
<dbReference type="InterPro" id="IPR001752">
    <property type="entry name" value="Kinesin_motor_dom"/>
</dbReference>
<dbReference type="GO" id="GO:0005874">
    <property type="term" value="C:microtubule"/>
    <property type="evidence" value="ECO:0007669"/>
    <property type="project" value="UniProtKB-KW"/>
</dbReference>
<gene>
    <name evidence="6" type="ORF">ECANGB1_2775</name>
</gene>
<dbReference type="AlphaFoldDB" id="A0A1Y1S9P3"/>
<dbReference type="SUPFAM" id="SSF52540">
    <property type="entry name" value="P-loop containing nucleoside triphosphate hydrolases"/>
    <property type="match status" value="1"/>
</dbReference>
<dbReference type="GO" id="GO:0007052">
    <property type="term" value="P:mitotic spindle organization"/>
    <property type="evidence" value="ECO:0007669"/>
    <property type="project" value="TreeGrafter"/>
</dbReference>
<dbReference type="PROSITE" id="PS50067">
    <property type="entry name" value="KINESIN_MOTOR_2"/>
    <property type="match status" value="1"/>
</dbReference>
<dbReference type="Gene3D" id="3.40.850.10">
    <property type="entry name" value="Kinesin motor domain"/>
    <property type="match status" value="1"/>
</dbReference>
<dbReference type="GO" id="GO:0005524">
    <property type="term" value="F:ATP binding"/>
    <property type="evidence" value="ECO:0007669"/>
    <property type="project" value="UniProtKB-UniRule"/>
</dbReference>
<dbReference type="VEuPathDB" id="MicrosporidiaDB:ECANGB1_2775"/>
<dbReference type="Pfam" id="PF00225">
    <property type="entry name" value="Kinesin"/>
    <property type="match status" value="1"/>
</dbReference>
<dbReference type="GO" id="GO:0003777">
    <property type="term" value="F:microtubule motor activity"/>
    <property type="evidence" value="ECO:0007669"/>
    <property type="project" value="InterPro"/>
</dbReference>
<dbReference type="Proteomes" id="UP000192639">
    <property type="component" value="Unassembled WGS sequence"/>
</dbReference>
<proteinExistence type="inferred from homology"/>
<dbReference type="GO" id="GO:0007018">
    <property type="term" value="P:microtubule-based movement"/>
    <property type="evidence" value="ECO:0007669"/>
    <property type="project" value="InterPro"/>
</dbReference>
<dbReference type="InterPro" id="IPR027417">
    <property type="entry name" value="P-loop_NTPase"/>
</dbReference>
<protein>
    <recommendedName>
        <fullName evidence="4">Kinesin-like protein</fullName>
    </recommendedName>
</protein>
<feature type="binding site" evidence="3">
    <location>
        <begin position="77"/>
        <end position="84"/>
    </location>
    <ligand>
        <name>ATP</name>
        <dbReference type="ChEBI" id="CHEBI:30616"/>
    </ligand>
</feature>